<keyword evidence="4 5" id="KW-0472">Membrane</keyword>
<organism evidence="7 8">
    <name type="scientific">Trichormus variabilis NIES-23</name>
    <dbReference type="NCBI Taxonomy" id="1973479"/>
    <lineage>
        <taxon>Bacteria</taxon>
        <taxon>Bacillati</taxon>
        <taxon>Cyanobacteriota</taxon>
        <taxon>Cyanophyceae</taxon>
        <taxon>Nostocales</taxon>
        <taxon>Nostocaceae</taxon>
        <taxon>Trichormus</taxon>
    </lineage>
</organism>
<feature type="transmembrane region" description="Helical" evidence="5">
    <location>
        <begin position="38"/>
        <end position="66"/>
    </location>
</feature>
<evidence type="ECO:0000256" key="1">
    <source>
        <dbReference type="ARBA" id="ARBA00004141"/>
    </source>
</evidence>
<comment type="subcellular location">
    <subcellularLocation>
        <location evidence="1">Membrane</location>
        <topology evidence="1">Multi-pass membrane protein</topology>
    </subcellularLocation>
</comment>
<evidence type="ECO:0000256" key="3">
    <source>
        <dbReference type="ARBA" id="ARBA00022989"/>
    </source>
</evidence>
<reference evidence="7 8" key="1">
    <citation type="submission" date="2017-06" db="EMBL/GenBank/DDBJ databases">
        <title>Genome sequencing of cyanobaciteial culture collection at National Institute for Environmental Studies (NIES).</title>
        <authorList>
            <person name="Hirose Y."/>
            <person name="Shimura Y."/>
            <person name="Fujisawa T."/>
            <person name="Nakamura Y."/>
            <person name="Kawachi M."/>
        </authorList>
    </citation>
    <scope>NUCLEOTIDE SEQUENCE [LARGE SCALE GENOMIC DNA]</scope>
    <source>
        <strain evidence="7 8">NIES-23</strain>
    </source>
</reference>
<gene>
    <name evidence="7" type="ORF">NIES23_22040</name>
</gene>
<name>A0A1Z4KKA6_ANAVA</name>
<keyword evidence="2 5" id="KW-0812">Transmembrane</keyword>
<proteinExistence type="predicted"/>
<dbReference type="AlphaFoldDB" id="A0A1Z4KKA6"/>
<keyword evidence="3 5" id="KW-1133">Transmembrane helix</keyword>
<accession>A0A1Z4KKA6</accession>
<dbReference type="InterPro" id="IPR007829">
    <property type="entry name" value="TM2"/>
</dbReference>
<dbReference type="GO" id="GO:0016020">
    <property type="term" value="C:membrane"/>
    <property type="evidence" value="ECO:0007669"/>
    <property type="project" value="UniProtKB-SubCell"/>
</dbReference>
<protein>
    <recommendedName>
        <fullName evidence="6">TM2 domain-containing protein</fullName>
    </recommendedName>
</protein>
<evidence type="ECO:0000256" key="4">
    <source>
        <dbReference type="ARBA" id="ARBA00023136"/>
    </source>
</evidence>
<dbReference type="Pfam" id="PF05154">
    <property type="entry name" value="TM2"/>
    <property type="match status" value="1"/>
</dbReference>
<evidence type="ECO:0000256" key="5">
    <source>
        <dbReference type="SAM" id="Phobius"/>
    </source>
</evidence>
<dbReference type="EMBL" id="AP018216">
    <property type="protein sequence ID" value="BAY69410.1"/>
    <property type="molecule type" value="Genomic_DNA"/>
</dbReference>
<feature type="transmembrane region" description="Helical" evidence="5">
    <location>
        <begin position="12"/>
        <end position="32"/>
    </location>
</feature>
<evidence type="ECO:0000259" key="6">
    <source>
        <dbReference type="Pfam" id="PF05154"/>
    </source>
</evidence>
<evidence type="ECO:0000313" key="8">
    <source>
        <dbReference type="Proteomes" id="UP000217507"/>
    </source>
</evidence>
<evidence type="ECO:0000256" key="2">
    <source>
        <dbReference type="ARBA" id="ARBA00022692"/>
    </source>
</evidence>
<sequence>MANLNPTQTNKQLLAGYCGIIFGGFGIHKFILGYAAEGFVMLVITLVGGSFSYGITLLIMQLVGLIEGMIYLNKTPEEFVNTYLVNKQSWF</sequence>
<dbReference type="Proteomes" id="UP000217507">
    <property type="component" value="Chromosome"/>
</dbReference>
<evidence type="ECO:0000313" key="7">
    <source>
        <dbReference type="EMBL" id="BAY69410.1"/>
    </source>
</evidence>
<feature type="domain" description="TM2" evidence="6">
    <location>
        <begin position="9"/>
        <end position="51"/>
    </location>
</feature>